<protein>
    <submittedName>
        <fullName evidence="2">Uncharacterized protein</fullName>
    </submittedName>
</protein>
<reference evidence="2 3" key="1">
    <citation type="submission" date="2018-06" db="EMBL/GenBank/DDBJ databases">
        <title>Draft genome sequence of Burkholderia reimsis strain BE51 isolated from a French agricultural soil.</title>
        <authorList>
            <person name="Esmaeel Q."/>
        </authorList>
    </citation>
    <scope>NUCLEOTIDE SEQUENCE [LARGE SCALE GENOMIC DNA]</scope>
    <source>
        <strain evidence="2 3">BE51</strain>
    </source>
</reference>
<feature type="region of interest" description="Disordered" evidence="1">
    <location>
        <begin position="1"/>
        <end position="54"/>
    </location>
</feature>
<dbReference type="AlphaFoldDB" id="A0A365R1W2"/>
<gene>
    <name evidence="2" type="ORF">DPV79_04545</name>
</gene>
<proteinExistence type="predicted"/>
<keyword evidence="3" id="KW-1185">Reference proteome</keyword>
<evidence type="ECO:0000313" key="2">
    <source>
        <dbReference type="EMBL" id="RBB42466.1"/>
    </source>
</evidence>
<organism evidence="2 3">
    <name type="scientific">Burkholderia reimsis</name>
    <dbReference type="NCBI Taxonomy" id="2234132"/>
    <lineage>
        <taxon>Bacteria</taxon>
        <taxon>Pseudomonadati</taxon>
        <taxon>Pseudomonadota</taxon>
        <taxon>Betaproteobacteria</taxon>
        <taxon>Burkholderiales</taxon>
        <taxon>Burkholderiaceae</taxon>
        <taxon>Burkholderia</taxon>
    </lineage>
</organism>
<sequence length="94" mass="10751">MREGVARQATTGSDDLKRRPCSEIHEAMKRTGVRRGASRRAPTQAARIDAATVNAARSGRQILQRYDPRSRRETNEFLNEYDARHRRRAFTLGP</sequence>
<comment type="caution">
    <text evidence="2">The sequence shown here is derived from an EMBL/GenBank/DDBJ whole genome shotgun (WGS) entry which is preliminary data.</text>
</comment>
<feature type="compositionally biased region" description="Basic and acidic residues" evidence="1">
    <location>
        <begin position="14"/>
        <end position="29"/>
    </location>
</feature>
<dbReference type="Proteomes" id="UP000252458">
    <property type="component" value="Unassembled WGS sequence"/>
</dbReference>
<dbReference type="EMBL" id="QMFZ01000002">
    <property type="protein sequence ID" value="RBB42466.1"/>
    <property type="molecule type" value="Genomic_DNA"/>
</dbReference>
<evidence type="ECO:0000313" key="3">
    <source>
        <dbReference type="Proteomes" id="UP000252458"/>
    </source>
</evidence>
<evidence type="ECO:0000256" key="1">
    <source>
        <dbReference type="SAM" id="MobiDB-lite"/>
    </source>
</evidence>
<name>A0A365R1W2_9BURK</name>
<accession>A0A365R1W2</accession>
<dbReference type="RefSeq" id="WP_113044886.1">
    <property type="nucleotide sequence ID" value="NZ_QMFZ01000002.1"/>
</dbReference>